<evidence type="ECO:0000256" key="10">
    <source>
        <dbReference type="ARBA" id="ARBA00023136"/>
    </source>
</evidence>
<dbReference type="EMBL" id="SWLB01000022">
    <property type="protein sequence ID" value="KAF3324031.1"/>
    <property type="molecule type" value="Genomic_DNA"/>
</dbReference>
<keyword evidence="3" id="KW-0808">Transferase</keyword>
<dbReference type="InterPro" id="IPR000719">
    <property type="entry name" value="Prot_kinase_dom"/>
</dbReference>
<evidence type="ECO:0000313" key="17">
    <source>
        <dbReference type="Proteomes" id="UP000623129"/>
    </source>
</evidence>
<dbReference type="Pfam" id="PF07714">
    <property type="entry name" value="PK_Tyr_Ser-Thr"/>
    <property type="match status" value="1"/>
</dbReference>
<dbReference type="InterPro" id="IPR008271">
    <property type="entry name" value="Ser/Thr_kinase_AS"/>
</dbReference>
<dbReference type="OrthoDB" id="264917at2759"/>
<feature type="transmembrane region" description="Helical" evidence="14">
    <location>
        <begin position="14"/>
        <end position="32"/>
    </location>
</feature>
<keyword evidence="16" id="KW-0675">Receptor</keyword>
<dbReference type="PANTHER" id="PTHR47989">
    <property type="entry name" value="OS01G0750732 PROTEIN"/>
    <property type="match status" value="1"/>
</dbReference>
<keyword evidence="5" id="KW-0732">Signal</keyword>
<evidence type="ECO:0000256" key="1">
    <source>
        <dbReference type="ARBA" id="ARBA00004167"/>
    </source>
</evidence>
<name>A0A833QL58_9POAL</name>
<evidence type="ECO:0000256" key="6">
    <source>
        <dbReference type="ARBA" id="ARBA00022741"/>
    </source>
</evidence>
<evidence type="ECO:0000256" key="8">
    <source>
        <dbReference type="ARBA" id="ARBA00022840"/>
    </source>
</evidence>
<dbReference type="InterPro" id="IPR024788">
    <property type="entry name" value="Malectin-like_Carb-bd_dom"/>
</dbReference>
<evidence type="ECO:0000256" key="5">
    <source>
        <dbReference type="ARBA" id="ARBA00022729"/>
    </source>
</evidence>
<dbReference type="CDD" id="cd14066">
    <property type="entry name" value="STKc_IRAK"/>
    <property type="match status" value="1"/>
</dbReference>
<keyword evidence="6 12" id="KW-0547">Nucleotide-binding</keyword>
<sequence>MAGGLLTSSVLKQYISYLALFLLHISTITYAIPPPSVKFEPRDVYMISCGAPGATQLDDGRTFRSDPDTASYLSTSTNIKISADNPPHASTGPLAPIYVSARVFTDQSTYSFYLAQPGRHWVRLHFLPLPNSNYNLSSATFSVNADSIVLLHGFSLPAIPPSPVIKEYLITTQSNTMKLSFSPLKGSVAFVNAIEVVSAPPNLVPNTTATAGTTTNNQIDLSGNALQVVYRLNMGGPLITPANDTLYRFWQPDTTFLTLPEAAVAAWVPVNTIKYPDDGSMSPLIAPPTVYSSAQQMAQSNTSNARFNISWKIPAEPGFSYLIRLHFCDIVSKALNNLYFNVYLNGLMGVSSLDLSSLTMGLAVTYYRDFVLDSSSISNSTILVQVGPTSTSSGDPNAILNGLEMMKISNLANSLDGFYAAKPKNNSKTKMIISAIGLAMAAVAMALVFMMFCRRRCEKPGWERKSSFSSWLMPLNASQSTSSFLSGYSKSSRSRFGSTQSKSGFSGIFMSGTYAVSRVFTFSEIQKATKNFDEKAVIGVGGFGKVYLGELVDGTKLAIKRGNSSSDQGMHEFLTEIELLSKLRHRHLVSLIGCCDEKNEMILVYEYMSKGTVRDHLYVGNGGGETGMPLLNWNKRLEICIGAAKGLHYLHTGAAQGIIHRDIKTTNILLDENLVAKVSDFGLSKTAPSLEQTHVSTAVKGSFGYLDPEYFRRQQLTDKSDVYSFGVVLFEILCARPAINPALPRDQVNLAEWALQWKRKGQLEKIIDPNIAGTINPDSLIKFVDAAEKCLADYGVDRPTMGDVLWKLESALQLQVASTPVAESSGSGGAMDMPLKKTTSQKSGLTGFDSFNDRSGTQIPPPLDQGR</sequence>
<feature type="transmembrane region" description="Helical" evidence="14">
    <location>
        <begin position="432"/>
        <end position="452"/>
    </location>
</feature>
<dbReference type="PANTHER" id="PTHR47989:SF62">
    <property type="entry name" value="OS05G0423500 PROTEIN"/>
    <property type="match status" value="1"/>
</dbReference>
<keyword evidence="4 14" id="KW-0812">Transmembrane</keyword>
<dbReference type="PROSITE" id="PS00107">
    <property type="entry name" value="PROTEIN_KINASE_ATP"/>
    <property type="match status" value="1"/>
</dbReference>
<evidence type="ECO:0000256" key="14">
    <source>
        <dbReference type="SAM" id="Phobius"/>
    </source>
</evidence>
<gene>
    <name evidence="16" type="ORF">FCM35_KLT11498</name>
</gene>
<accession>A0A833QL58</accession>
<keyword evidence="17" id="KW-1185">Reference proteome</keyword>
<organism evidence="16 17">
    <name type="scientific">Carex littledalei</name>
    <dbReference type="NCBI Taxonomy" id="544730"/>
    <lineage>
        <taxon>Eukaryota</taxon>
        <taxon>Viridiplantae</taxon>
        <taxon>Streptophyta</taxon>
        <taxon>Embryophyta</taxon>
        <taxon>Tracheophyta</taxon>
        <taxon>Spermatophyta</taxon>
        <taxon>Magnoliopsida</taxon>
        <taxon>Liliopsida</taxon>
        <taxon>Poales</taxon>
        <taxon>Cyperaceae</taxon>
        <taxon>Cyperoideae</taxon>
        <taxon>Cariceae</taxon>
        <taxon>Carex</taxon>
        <taxon>Carex subgen. Euthyceras</taxon>
    </lineage>
</organism>
<keyword evidence="8 12" id="KW-0067">ATP-binding</keyword>
<keyword evidence="11" id="KW-0325">Glycoprotein</keyword>
<feature type="domain" description="Protein kinase" evidence="15">
    <location>
        <begin position="532"/>
        <end position="812"/>
    </location>
</feature>
<dbReference type="GO" id="GO:0005524">
    <property type="term" value="F:ATP binding"/>
    <property type="evidence" value="ECO:0007669"/>
    <property type="project" value="UniProtKB-UniRule"/>
</dbReference>
<keyword evidence="9 14" id="KW-1133">Transmembrane helix</keyword>
<dbReference type="SMART" id="SM00220">
    <property type="entry name" value="S_TKc"/>
    <property type="match status" value="1"/>
</dbReference>
<dbReference type="Gene3D" id="1.10.510.10">
    <property type="entry name" value="Transferase(Phosphotransferase) domain 1"/>
    <property type="match status" value="1"/>
</dbReference>
<evidence type="ECO:0000256" key="11">
    <source>
        <dbReference type="ARBA" id="ARBA00023180"/>
    </source>
</evidence>
<comment type="caution">
    <text evidence="16">The sequence shown here is derived from an EMBL/GenBank/DDBJ whole genome shotgun (WGS) entry which is preliminary data.</text>
</comment>
<dbReference type="GO" id="GO:0004674">
    <property type="term" value="F:protein serine/threonine kinase activity"/>
    <property type="evidence" value="ECO:0007669"/>
    <property type="project" value="UniProtKB-KW"/>
</dbReference>
<dbReference type="Proteomes" id="UP000623129">
    <property type="component" value="Unassembled WGS sequence"/>
</dbReference>
<dbReference type="FunFam" id="1.10.510.10:FF:000058">
    <property type="entry name" value="Receptor-like protein kinase FERONIA"/>
    <property type="match status" value="1"/>
</dbReference>
<dbReference type="FunFam" id="2.60.120.430:FF:000001">
    <property type="entry name" value="Receptor-like protein kinase FERONIA"/>
    <property type="match status" value="1"/>
</dbReference>
<evidence type="ECO:0000259" key="15">
    <source>
        <dbReference type="PROSITE" id="PS50011"/>
    </source>
</evidence>
<dbReference type="PROSITE" id="PS00108">
    <property type="entry name" value="PROTEIN_KINASE_ST"/>
    <property type="match status" value="1"/>
</dbReference>
<evidence type="ECO:0000256" key="12">
    <source>
        <dbReference type="PROSITE-ProRule" id="PRU10141"/>
    </source>
</evidence>
<dbReference type="GO" id="GO:0016020">
    <property type="term" value="C:membrane"/>
    <property type="evidence" value="ECO:0007669"/>
    <property type="project" value="UniProtKB-SubCell"/>
</dbReference>
<evidence type="ECO:0000256" key="3">
    <source>
        <dbReference type="ARBA" id="ARBA00022679"/>
    </source>
</evidence>
<dbReference type="InterPro" id="IPR011009">
    <property type="entry name" value="Kinase-like_dom_sf"/>
</dbReference>
<evidence type="ECO:0000256" key="13">
    <source>
        <dbReference type="SAM" id="MobiDB-lite"/>
    </source>
</evidence>
<dbReference type="FunFam" id="2.60.120.430:FF:000005">
    <property type="entry name" value="Putative receptor-like protein kinase"/>
    <property type="match status" value="1"/>
</dbReference>
<protein>
    <submittedName>
        <fullName evidence="16">Receptor-like protein kinase</fullName>
    </submittedName>
</protein>
<comment type="subcellular location">
    <subcellularLocation>
        <location evidence="1">Membrane</location>
        <topology evidence="1">Single-pass membrane protein</topology>
    </subcellularLocation>
</comment>
<evidence type="ECO:0000256" key="4">
    <source>
        <dbReference type="ARBA" id="ARBA00022692"/>
    </source>
</evidence>
<dbReference type="Pfam" id="PF12819">
    <property type="entry name" value="Malectin_like"/>
    <property type="match status" value="1"/>
</dbReference>
<keyword evidence="10 14" id="KW-0472">Membrane</keyword>
<evidence type="ECO:0000256" key="9">
    <source>
        <dbReference type="ARBA" id="ARBA00022989"/>
    </source>
</evidence>
<feature type="binding site" evidence="12">
    <location>
        <position position="560"/>
    </location>
    <ligand>
        <name>ATP</name>
        <dbReference type="ChEBI" id="CHEBI:30616"/>
    </ligand>
</feature>
<evidence type="ECO:0000256" key="7">
    <source>
        <dbReference type="ARBA" id="ARBA00022777"/>
    </source>
</evidence>
<proteinExistence type="predicted"/>
<dbReference type="PROSITE" id="PS50011">
    <property type="entry name" value="PROTEIN_KINASE_DOM"/>
    <property type="match status" value="1"/>
</dbReference>
<keyword evidence="2" id="KW-0723">Serine/threonine-protein kinase</keyword>
<evidence type="ECO:0000313" key="16">
    <source>
        <dbReference type="EMBL" id="KAF3324031.1"/>
    </source>
</evidence>
<dbReference type="SUPFAM" id="SSF56112">
    <property type="entry name" value="Protein kinase-like (PK-like)"/>
    <property type="match status" value="1"/>
</dbReference>
<dbReference type="FunFam" id="3.30.200.20:FF:000039">
    <property type="entry name" value="receptor-like protein kinase FERONIA"/>
    <property type="match status" value="1"/>
</dbReference>
<dbReference type="InterPro" id="IPR001245">
    <property type="entry name" value="Ser-Thr/Tyr_kinase_cat_dom"/>
</dbReference>
<keyword evidence="7 16" id="KW-0418">Kinase</keyword>
<dbReference type="Gene3D" id="3.30.200.20">
    <property type="entry name" value="Phosphorylase Kinase, domain 1"/>
    <property type="match status" value="1"/>
</dbReference>
<dbReference type="InterPro" id="IPR017441">
    <property type="entry name" value="Protein_kinase_ATP_BS"/>
</dbReference>
<dbReference type="AlphaFoldDB" id="A0A833QL58"/>
<dbReference type="Gene3D" id="2.60.120.430">
    <property type="entry name" value="Galactose-binding lectin"/>
    <property type="match status" value="2"/>
</dbReference>
<reference evidence="16" key="1">
    <citation type="submission" date="2020-01" db="EMBL/GenBank/DDBJ databases">
        <title>Genome sequence of Kobresia littledalei, the first chromosome-level genome in the family Cyperaceae.</title>
        <authorList>
            <person name="Qu G."/>
        </authorList>
    </citation>
    <scope>NUCLEOTIDE SEQUENCE</scope>
    <source>
        <strain evidence="16">C.B.Clarke</strain>
        <tissue evidence="16">Leaf</tissue>
    </source>
</reference>
<feature type="region of interest" description="Disordered" evidence="13">
    <location>
        <begin position="822"/>
        <end position="867"/>
    </location>
</feature>
<evidence type="ECO:0000256" key="2">
    <source>
        <dbReference type="ARBA" id="ARBA00022527"/>
    </source>
</evidence>